<sequence length="225" mass="24102">TSPVYSQASGSIAGITYSHNRGGMYTRARVTPTDPSSARQQIMRAAMGVLAPYWGDTLTAGQRDAWRLYADNVPWTNPLGQSIFLTGQQHFLRTNTILLQIGEAIQPAAPTIFDLGTFTAPTLGPVLAAGTFSVAFNSTDAWANGTGGFMLAYCGQPQGVGRNFMRGPWRFADKAIGDAIPPTSPSVQPAQHPFAAGNNFWCQIRFVQTDSRISLPVILGPGIIV</sequence>
<proteinExistence type="predicted"/>
<name>A0A0F9EIK6_9ZZZZ</name>
<reference evidence="1" key="1">
    <citation type="journal article" date="2015" name="Nature">
        <title>Complex archaea that bridge the gap between prokaryotes and eukaryotes.</title>
        <authorList>
            <person name="Spang A."/>
            <person name="Saw J.H."/>
            <person name="Jorgensen S.L."/>
            <person name="Zaremba-Niedzwiedzka K."/>
            <person name="Martijn J."/>
            <person name="Lind A.E."/>
            <person name="van Eijk R."/>
            <person name="Schleper C."/>
            <person name="Guy L."/>
            <person name="Ettema T.J."/>
        </authorList>
    </citation>
    <scope>NUCLEOTIDE SEQUENCE</scope>
</reference>
<dbReference type="EMBL" id="LAZR01034648">
    <property type="protein sequence ID" value="KKL44740.1"/>
    <property type="molecule type" value="Genomic_DNA"/>
</dbReference>
<dbReference type="AlphaFoldDB" id="A0A0F9EIK6"/>
<organism evidence="1">
    <name type="scientific">marine sediment metagenome</name>
    <dbReference type="NCBI Taxonomy" id="412755"/>
    <lineage>
        <taxon>unclassified sequences</taxon>
        <taxon>metagenomes</taxon>
        <taxon>ecological metagenomes</taxon>
    </lineage>
</organism>
<feature type="non-terminal residue" evidence="1">
    <location>
        <position position="1"/>
    </location>
</feature>
<gene>
    <name evidence="1" type="ORF">LCGC14_2362640</name>
</gene>
<accession>A0A0F9EIK6</accession>
<comment type="caution">
    <text evidence="1">The sequence shown here is derived from an EMBL/GenBank/DDBJ whole genome shotgun (WGS) entry which is preliminary data.</text>
</comment>
<evidence type="ECO:0000313" key="1">
    <source>
        <dbReference type="EMBL" id="KKL44740.1"/>
    </source>
</evidence>
<protein>
    <submittedName>
        <fullName evidence="1">Uncharacterized protein</fullName>
    </submittedName>
</protein>